<dbReference type="AlphaFoldDB" id="G7E0Z3"/>
<evidence type="ECO:0000256" key="1">
    <source>
        <dbReference type="ARBA" id="ARBA00004123"/>
    </source>
</evidence>
<evidence type="ECO:0000256" key="3">
    <source>
        <dbReference type="ARBA" id="ARBA00023163"/>
    </source>
</evidence>
<sequence>MTDWFTLDLPQMPMHNIIATTSPQIIPSWAPTMQGRMPLAPLRQQDGNARQTSGFIDLKSLAAPLELRTSSKDSIATSQEDSDEDDDEESMERAADYTYELVVVQNAIRGRMAGFGIKDRRPLSPPIIAQLIVRDGQGQLVDPSSMDLSFLIVSVDLWSGDGSRDENLVLHPSYSPTLVVPTTPTHYQPSSPGSSFTDIWPPSPRHSGPSQASPHQLATDGVMTSYFHRTPSPVIRPAELLPFERGPGEVVSIRNLMGSLQANANLLKDLSDRNGIFFAFPDLSIRAEGTYRVRMILMSLGQRGQRHLFPQPLLAQTFTDPFSVFPPKRFRGMLDPTELSESFAKQGVKLANRRAPGNGKRPRL</sequence>
<dbReference type="Pfam" id="PF11754">
    <property type="entry name" value="Velvet"/>
    <property type="match status" value="1"/>
</dbReference>
<reference evidence="7 8" key="2">
    <citation type="journal article" date="2012" name="Open Biol.">
        <title>Characteristics of nucleosomes and linker DNA regions on the genome of the basidiomycete Mixia osmundae revealed by mono- and dinucleosome mapping.</title>
        <authorList>
            <person name="Nishida H."/>
            <person name="Kondo S."/>
            <person name="Matsumoto T."/>
            <person name="Suzuki Y."/>
            <person name="Yoshikawa H."/>
            <person name="Taylor T.D."/>
            <person name="Sugiyama J."/>
        </authorList>
    </citation>
    <scope>NUCLEOTIDE SEQUENCE [LARGE SCALE GENOMIC DNA]</scope>
    <source>
        <strain evidence="8">CBS 9802 / IAM 14324 / JCM 22182 / KY 12970</strain>
    </source>
</reference>
<evidence type="ECO:0000256" key="5">
    <source>
        <dbReference type="SAM" id="MobiDB-lite"/>
    </source>
</evidence>
<evidence type="ECO:0000256" key="2">
    <source>
        <dbReference type="ARBA" id="ARBA00023015"/>
    </source>
</evidence>
<evidence type="ECO:0000256" key="4">
    <source>
        <dbReference type="ARBA" id="ARBA00023242"/>
    </source>
</evidence>
<reference evidence="7 8" key="1">
    <citation type="journal article" date="2011" name="J. Gen. Appl. Microbiol.">
        <title>Draft genome sequencing of the enigmatic basidiomycete Mixia osmundae.</title>
        <authorList>
            <person name="Nishida H."/>
            <person name="Nagatsuka Y."/>
            <person name="Sugiyama J."/>
        </authorList>
    </citation>
    <scope>NUCLEOTIDE SEQUENCE [LARGE SCALE GENOMIC DNA]</scope>
    <source>
        <strain evidence="8">CBS 9802 / IAM 14324 / JCM 22182 / KY 12970</strain>
    </source>
</reference>
<evidence type="ECO:0000313" key="7">
    <source>
        <dbReference type="EMBL" id="GAA96503.1"/>
    </source>
</evidence>
<feature type="region of interest" description="Disordered" evidence="5">
    <location>
        <begin position="183"/>
        <end position="216"/>
    </location>
</feature>
<dbReference type="Proteomes" id="UP000009131">
    <property type="component" value="Unassembled WGS sequence"/>
</dbReference>
<feature type="region of interest" description="Disordered" evidence="5">
    <location>
        <begin position="69"/>
        <end position="92"/>
    </location>
</feature>
<dbReference type="Gene3D" id="2.60.40.3960">
    <property type="entry name" value="Velvet domain"/>
    <property type="match status" value="1"/>
</dbReference>
<evidence type="ECO:0000313" key="8">
    <source>
        <dbReference type="Proteomes" id="UP000009131"/>
    </source>
</evidence>
<comment type="subcellular location">
    <subcellularLocation>
        <location evidence="1">Nucleus</location>
    </subcellularLocation>
</comment>
<feature type="compositionally biased region" description="Polar residues" evidence="5">
    <location>
        <begin position="183"/>
        <end position="197"/>
    </location>
</feature>
<dbReference type="GO" id="GO:0005634">
    <property type="term" value="C:nucleus"/>
    <property type="evidence" value="ECO:0007669"/>
    <property type="project" value="UniProtKB-SubCell"/>
</dbReference>
<dbReference type="eggNOG" id="ENOG502S1B4">
    <property type="taxonomic scope" value="Eukaryota"/>
</dbReference>
<dbReference type="InterPro" id="IPR021740">
    <property type="entry name" value="Velvet"/>
</dbReference>
<protein>
    <recommendedName>
        <fullName evidence="6">Velvet domain-containing protein</fullName>
    </recommendedName>
</protein>
<comment type="caution">
    <text evidence="7">The sequence shown here is derived from an EMBL/GenBank/DDBJ whole genome shotgun (WGS) entry which is preliminary data.</text>
</comment>
<organism evidence="7 8">
    <name type="scientific">Mixia osmundae (strain CBS 9802 / IAM 14324 / JCM 22182 / KY 12970)</name>
    <dbReference type="NCBI Taxonomy" id="764103"/>
    <lineage>
        <taxon>Eukaryota</taxon>
        <taxon>Fungi</taxon>
        <taxon>Dikarya</taxon>
        <taxon>Basidiomycota</taxon>
        <taxon>Pucciniomycotina</taxon>
        <taxon>Mixiomycetes</taxon>
        <taxon>Mixiales</taxon>
        <taxon>Mixiaceae</taxon>
        <taxon>Mixia</taxon>
    </lineage>
</organism>
<evidence type="ECO:0000259" key="6">
    <source>
        <dbReference type="PROSITE" id="PS51821"/>
    </source>
</evidence>
<accession>G7E0Z3</accession>
<dbReference type="PANTHER" id="PTHR33572">
    <property type="entry name" value="SPORE DEVELOPMENT REGULATOR VOSA"/>
    <property type="match status" value="1"/>
</dbReference>
<name>G7E0Z3_MIXOS</name>
<dbReference type="HOGENOM" id="CLU_022491_0_0_1"/>
<proteinExistence type="predicted"/>
<keyword evidence="3" id="KW-0804">Transcription</keyword>
<dbReference type="PANTHER" id="PTHR33572:SF3">
    <property type="entry name" value="VELVET COMPLEX SUBUNIT B"/>
    <property type="match status" value="1"/>
</dbReference>
<dbReference type="PROSITE" id="PS51821">
    <property type="entry name" value="VELVET"/>
    <property type="match status" value="1"/>
</dbReference>
<feature type="domain" description="Velvet" evidence="6">
    <location>
        <begin position="94"/>
        <end position="353"/>
    </location>
</feature>
<dbReference type="EMBL" id="BABT02000102">
    <property type="protein sequence ID" value="GAA96503.1"/>
    <property type="molecule type" value="Genomic_DNA"/>
</dbReference>
<dbReference type="OrthoDB" id="1746739at2759"/>
<keyword evidence="4" id="KW-0539">Nucleus</keyword>
<gene>
    <name evidence="7" type="primary">Mo03171</name>
    <name evidence="7" type="ORF">E5Q_03171</name>
</gene>
<dbReference type="InterPro" id="IPR038491">
    <property type="entry name" value="Velvet_dom_sf"/>
</dbReference>
<feature type="compositionally biased region" description="Acidic residues" evidence="5">
    <location>
        <begin position="80"/>
        <end position="90"/>
    </location>
</feature>
<dbReference type="InParanoid" id="G7E0Z3"/>
<keyword evidence="2" id="KW-0805">Transcription regulation</keyword>
<dbReference type="STRING" id="764103.G7E0Z3"/>
<dbReference type="InterPro" id="IPR037525">
    <property type="entry name" value="Velvet_dom"/>
</dbReference>
<keyword evidence="8" id="KW-1185">Reference proteome</keyword>